<evidence type="ECO:0000259" key="9">
    <source>
        <dbReference type="PROSITE" id="PS50112"/>
    </source>
</evidence>
<evidence type="ECO:0000256" key="2">
    <source>
        <dbReference type="ARBA" id="ARBA00012438"/>
    </source>
</evidence>
<dbReference type="InterPro" id="IPR035965">
    <property type="entry name" value="PAS-like_dom_sf"/>
</dbReference>
<dbReference type="RefSeq" id="WP_087715400.1">
    <property type="nucleotide sequence ID" value="NZ_MWPH01000004.1"/>
</dbReference>
<dbReference type="InterPro" id="IPR000014">
    <property type="entry name" value="PAS"/>
</dbReference>
<dbReference type="PROSITE" id="PS50113">
    <property type="entry name" value="PAC"/>
    <property type="match status" value="2"/>
</dbReference>
<dbReference type="Gene3D" id="3.30.450.20">
    <property type="entry name" value="PAS domain"/>
    <property type="match status" value="3"/>
</dbReference>
<feature type="domain" description="PAC" evidence="10">
    <location>
        <begin position="341"/>
        <end position="393"/>
    </location>
</feature>
<evidence type="ECO:0000256" key="6">
    <source>
        <dbReference type="PROSITE-ProRule" id="PRU00169"/>
    </source>
</evidence>
<comment type="caution">
    <text evidence="11">The sequence shown here is derived from an EMBL/GenBank/DDBJ whole genome shotgun (WGS) entry which is preliminary data.</text>
</comment>
<dbReference type="EMBL" id="MWPH01000004">
    <property type="protein sequence ID" value="OVE83008.1"/>
    <property type="molecule type" value="Genomic_DNA"/>
</dbReference>
<dbReference type="EC" id="2.7.13.3" evidence="2"/>
<feature type="domain" description="PAS" evidence="9">
    <location>
        <begin position="155"/>
        <end position="203"/>
    </location>
</feature>
<evidence type="ECO:0000256" key="5">
    <source>
        <dbReference type="ARBA" id="ARBA00022777"/>
    </source>
</evidence>
<dbReference type="CDD" id="cd00075">
    <property type="entry name" value="HATPase"/>
    <property type="match status" value="1"/>
</dbReference>
<dbReference type="CDD" id="cd00082">
    <property type="entry name" value="HisKA"/>
    <property type="match status" value="1"/>
</dbReference>
<organism evidence="11 12">
    <name type="scientific">Natronolimnobius baerhuensis</name>
    <dbReference type="NCBI Taxonomy" id="253108"/>
    <lineage>
        <taxon>Archaea</taxon>
        <taxon>Methanobacteriati</taxon>
        <taxon>Methanobacteriota</taxon>
        <taxon>Stenosarchaea group</taxon>
        <taxon>Halobacteria</taxon>
        <taxon>Halobacteriales</taxon>
        <taxon>Natrialbaceae</taxon>
        <taxon>Natronolimnobius</taxon>
    </lineage>
</organism>
<dbReference type="SUPFAM" id="SSF55785">
    <property type="entry name" value="PYP-like sensor domain (PAS domain)"/>
    <property type="match status" value="3"/>
</dbReference>
<dbReference type="InterPro" id="IPR052162">
    <property type="entry name" value="Sensor_kinase/Photoreceptor"/>
</dbReference>
<evidence type="ECO:0000259" key="10">
    <source>
        <dbReference type="PROSITE" id="PS50113"/>
    </source>
</evidence>
<dbReference type="SMART" id="SM00387">
    <property type="entry name" value="HATPase_c"/>
    <property type="match status" value="1"/>
</dbReference>
<feature type="modified residue" description="4-aspartylphosphate" evidence="6">
    <location>
        <position position="73"/>
    </location>
</feature>
<dbReference type="InterPro" id="IPR011006">
    <property type="entry name" value="CheY-like_superfamily"/>
</dbReference>
<evidence type="ECO:0000259" key="8">
    <source>
        <dbReference type="PROSITE" id="PS50110"/>
    </source>
</evidence>
<dbReference type="InterPro" id="IPR000700">
    <property type="entry name" value="PAS-assoc_C"/>
</dbReference>
<comment type="catalytic activity">
    <reaction evidence="1">
        <text>ATP + protein L-histidine = ADP + protein N-phospho-L-histidine.</text>
        <dbReference type="EC" id="2.7.13.3"/>
    </reaction>
</comment>
<dbReference type="InterPro" id="IPR003594">
    <property type="entry name" value="HATPase_dom"/>
</dbReference>
<evidence type="ECO:0000256" key="4">
    <source>
        <dbReference type="ARBA" id="ARBA00022679"/>
    </source>
</evidence>
<dbReference type="PROSITE" id="PS50112">
    <property type="entry name" value="PAS"/>
    <property type="match status" value="3"/>
</dbReference>
<dbReference type="InterPro" id="IPR036890">
    <property type="entry name" value="HATPase_C_sf"/>
</dbReference>
<keyword evidence="12" id="KW-1185">Reference proteome</keyword>
<proteinExistence type="predicted"/>
<dbReference type="InterPro" id="IPR003661">
    <property type="entry name" value="HisK_dim/P_dom"/>
</dbReference>
<dbReference type="NCBIfam" id="TIGR00229">
    <property type="entry name" value="sensory_box"/>
    <property type="match status" value="3"/>
</dbReference>
<evidence type="ECO:0000256" key="3">
    <source>
        <dbReference type="ARBA" id="ARBA00022553"/>
    </source>
</evidence>
<evidence type="ECO:0000313" key="11">
    <source>
        <dbReference type="EMBL" id="OVE83008.1"/>
    </source>
</evidence>
<dbReference type="SMART" id="SM00388">
    <property type="entry name" value="HisKA"/>
    <property type="match status" value="1"/>
</dbReference>
<dbReference type="SUPFAM" id="SSF52172">
    <property type="entry name" value="CheY-like"/>
    <property type="match status" value="1"/>
</dbReference>
<dbReference type="CDD" id="cd00130">
    <property type="entry name" value="PAS"/>
    <property type="match status" value="3"/>
</dbReference>
<keyword evidence="3 6" id="KW-0597">Phosphoprotein</keyword>
<dbReference type="Proteomes" id="UP000196084">
    <property type="component" value="Unassembled WGS sequence"/>
</dbReference>
<dbReference type="SMART" id="SM00086">
    <property type="entry name" value="PAC"/>
    <property type="match status" value="2"/>
</dbReference>
<dbReference type="Pfam" id="PF13426">
    <property type="entry name" value="PAS_9"/>
    <property type="match status" value="2"/>
</dbReference>
<dbReference type="CDD" id="cd00156">
    <property type="entry name" value="REC"/>
    <property type="match status" value="1"/>
</dbReference>
<dbReference type="SUPFAM" id="SSF55874">
    <property type="entry name" value="ATPase domain of HSP90 chaperone/DNA topoisomerase II/histidine kinase"/>
    <property type="match status" value="1"/>
</dbReference>
<keyword evidence="5 11" id="KW-0418">Kinase</keyword>
<reference evidence="11 12" key="1">
    <citation type="submission" date="2017-02" db="EMBL/GenBank/DDBJ databases">
        <title>Natronthermophilus aegyptiacus gen. nov.,sp. nov., an aerobic, extremely halophilic alkalithermophilic archaeon isolated from the athalassohaline Wadi An Natrun, Egypt.</title>
        <authorList>
            <person name="Zhao B."/>
        </authorList>
    </citation>
    <scope>NUCLEOTIDE SEQUENCE [LARGE SCALE GENOMIC DNA]</scope>
    <source>
        <strain evidence="11 12">CGMCC 1.3597</strain>
    </source>
</reference>
<dbReference type="InterPro" id="IPR001789">
    <property type="entry name" value="Sig_transdc_resp-reg_receiver"/>
</dbReference>
<dbReference type="InterPro" id="IPR005467">
    <property type="entry name" value="His_kinase_dom"/>
</dbReference>
<dbReference type="SMART" id="SM00091">
    <property type="entry name" value="PAS"/>
    <property type="match status" value="3"/>
</dbReference>
<accession>A0A202E499</accession>
<evidence type="ECO:0000259" key="7">
    <source>
        <dbReference type="PROSITE" id="PS50109"/>
    </source>
</evidence>
<dbReference type="Pfam" id="PF02518">
    <property type="entry name" value="HATPase_c"/>
    <property type="match status" value="1"/>
</dbReference>
<dbReference type="PROSITE" id="PS50110">
    <property type="entry name" value="RESPONSE_REGULATORY"/>
    <property type="match status" value="1"/>
</dbReference>
<evidence type="ECO:0000313" key="12">
    <source>
        <dbReference type="Proteomes" id="UP000196084"/>
    </source>
</evidence>
<dbReference type="OrthoDB" id="230688at2157"/>
<dbReference type="GO" id="GO:0006355">
    <property type="term" value="P:regulation of DNA-templated transcription"/>
    <property type="evidence" value="ECO:0007669"/>
    <property type="project" value="InterPro"/>
</dbReference>
<dbReference type="InterPro" id="IPR013767">
    <property type="entry name" value="PAS_fold"/>
</dbReference>
<evidence type="ECO:0000256" key="1">
    <source>
        <dbReference type="ARBA" id="ARBA00000085"/>
    </source>
</evidence>
<feature type="domain" description="PAS" evidence="9">
    <location>
        <begin position="271"/>
        <end position="338"/>
    </location>
</feature>
<dbReference type="Pfam" id="PF00512">
    <property type="entry name" value="HisKA"/>
    <property type="match status" value="1"/>
</dbReference>
<sequence length="724" mass="81462">MCANFSPTPSVLGPDVADIHILHIEDDQSFADLVATFLEREREAFTVHTETDPQEALTTLHSGALEFDCVVCDYDMPVLNGLEVLHHVREENPKLPFILFTGKGSEEIASEAITAGVTEYLQKGGGSEQYTVLANRIQNAVEHYWADRHLNRGLEAIETAHDGIAILSEDGQIEYLNSTYADLLGYEREDLVGEHWEILYYDDNTDEIYNEVLPAAREGRWQGQTRLRRRDGDGITVEHTLSYTDDGSLICTLSDPTPDEAVETELTVKTRAMDKAPIGISLTDPTAEDNPLIYVNNEFTTLTGYDEDEVLGRNCRFLQGERTADKPRRRLRDAIDAEKPVTVDLRNYRKDGTEFWNRVRIAPLFDDDGEIEYFVGFQNDVTREKTHESKLRAQTARLEALLEHSPDMIAIHDAAGIIRDVNQRLCNELGYTAEELIGKAVWELDPTASPERGQPFWNSLPTNSPRRFEGELERADGTTMPVEIHLIRLDLEGNDRFVAIDRDITEQKAQRQELLERNERLDRFTSIVSHDLQNPLQLAQGRLELLKDECESEHVEDIDYALTRMDALIEDVLALAQVGDRAMEIESVSLESVIEDCWTTNATETATLTTETGKTIQADRKQLQQVFENLFRNAVEHVGEDVTITVGDTQTGFYVEDDGPGIPETTRDNIFDAGYTTAADGTGYGLHIVAEVINSHDWELTITDGSTGGARFEISTETESENRC</sequence>
<dbReference type="Pfam" id="PF00072">
    <property type="entry name" value="Response_reg"/>
    <property type="match status" value="1"/>
</dbReference>
<dbReference type="SMART" id="SM00448">
    <property type="entry name" value="REC"/>
    <property type="match status" value="1"/>
</dbReference>
<protein>
    <recommendedName>
        <fullName evidence="2">histidine kinase</fullName>
        <ecNumber evidence="2">2.7.13.3</ecNumber>
    </recommendedName>
</protein>
<dbReference type="PROSITE" id="PS50109">
    <property type="entry name" value="HIS_KIN"/>
    <property type="match status" value="1"/>
</dbReference>
<dbReference type="SUPFAM" id="SSF47384">
    <property type="entry name" value="Homodimeric domain of signal transducing histidine kinase"/>
    <property type="match status" value="1"/>
</dbReference>
<dbReference type="PANTHER" id="PTHR43304">
    <property type="entry name" value="PHYTOCHROME-LIKE PROTEIN CPH1"/>
    <property type="match status" value="1"/>
</dbReference>
<dbReference type="Gene3D" id="3.40.50.2300">
    <property type="match status" value="1"/>
</dbReference>
<feature type="domain" description="PAC" evidence="10">
    <location>
        <begin position="466"/>
        <end position="516"/>
    </location>
</feature>
<dbReference type="AlphaFoldDB" id="A0A202E499"/>
<dbReference type="Gene3D" id="1.10.287.130">
    <property type="match status" value="1"/>
</dbReference>
<dbReference type="PANTHER" id="PTHR43304:SF1">
    <property type="entry name" value="PAC DOMAIN-CONTAINING PROTEIN"/>
    <property type="match status" value="1"/>
</dbReference>
<gene>
    <name evidence="11" type="ORF">B2G88_16420</name>
</gene>
<dbReference type="InterPro" id="IPR001610">
    <property type="entry name" value="PAC"/>
</dbReference>
<dbReference type="Pfam" id="PF00989">
    <property type="entry name" value="PAS"/>
    <property type="match status" value="1"/>
</dbReference>
<keyword evidence="4" id="KW-0808">Transferase</keyword>
<feature type="domain" description="Histidine kinase" evidence="7">
    <location>
        <begin position="527"/>
        <end position="720"/>
    </location>
</feature>
<feature type="domain" description="Response regulatory" evidence="8">
    <location>
        <begin position="20"/>
        <end position="138"/>
    </location>
</feature>
<name>A0A202E499_9EURY</name>
<dbReference type="InterPro" id="IPR036097">
    <property type="entry name" value="HisK_dim/P_sf"/>
</dbReference>
<dbReference type="Gene3D" id="3.30.565.10">
    <property type="entry name" value="Histidine kinase-like ATPase, C-terminal domain"/>
    <property type="match status" value="1"/>
</dbReference>
<dbReference type="GO" id="GO:0000155">
    <property type="term" value="F:phosphorelay sensor kinase activity"/>
    <property type="evidence" value="ECO:0007669"/>
    <property type="project" value="InterPro"/>
</dbReference>
<feature type="domain" description="PAS" evidence="9">
    <location>
        <begin position="394"/>
        <end position="451"/>
    </location>
</feature>